<dbReference type="Pfam" id="PF00419">
    <property type="entry name" value="Fimbrial"/>
    <property type="match status" value="1"/>
</dbReference>
<feature type="domain" description="Fimbrial-type adhesion" evidence="6">
    <location>
        <begin position="204"/>
        <end position="350"/>
    </location>
</feature>
<comment type="similarity">
    <text evidence="2">Belongs to the fimbrial protein family.</text>
</comment>
<name>A0A3A5JPJ3_9ENTR</name>
<keyword evidence="4" id="KW-0281">Fimbrium</keyword>
<dbReference type="InterPro" id="IPR050263">
    <property type="entry name" value="Bact_Fimbrial_Adh_Pro"/>
</dbReference>
<feature type="chain" id="PRO_5017471012" description="Fimbrial-type adhesion domain-containing protein" evidence="5">
    <location>
        <begin position="27"/>
        <end position="351"/>
    </location>
</feature>
<evidence type="ECO:0000256" key="4">
    <source>
        <dbReference type="ARBA" id="ARBA00023263"/>
    </source>
</evidence>
<dbReference type="OrthoDB" id="5591224at2"/>
<gene>
    <name evidence="7" type="ORF">D6029_13225</name>
</gene>
<evidence type="ECO:0000256" key="1">
    <source>
        <dbReference type="ARBA" id="ARBA00004561"/>
    </source>
</evidence>
<organism evidence="7 8">
    <name type="scientific">Buttiauxella izardii</name>
    <dbReference type="NCBI Taxonomy" id="82991"/>
    <lineage>
        <taxon>Bacteria</taxon>
        <taxon>Pseudomonadati</taxon>
        <taxon>Pseudomonadota</taxon>
        <taxon>Gammaproteobacteria</taxon>
        <taxon>Enterobacterales</taxon>
        <taxon>Enterobacteriaceae</taxon>
        <taxon>Buttiauxella</taxon>
    </lineage>
</organism>
<comment type="subcellular location">
    <subcellularLocation>
        <location evidence="1">Fimbrium</location>
    </subcellularLocation>
</comment>
<keyword evidence="8" id="KW-1185">Reference proteome</keyword>
<feature type="signal peptide" evidence="5">
    <location>
        <begin position="1"/>
        <end position="26"/>
    </location>
</feature>
<dbReference type="SUPFAM" id="SSF49401">
    <property type="entry name" value="Bacterial adhesins"/>
    <property type="match status" value="1"/>
</dbReference>
<dbReference type="PANTHER" id="PTHR33420:SF31">
    <property type="entry name" value="TYPE 1 FIMBRIN D-MANNOSE SPECIFIC ADHESIN"/>
    <property type="match status" value="1"/>
</dbReference>
<proteinExistence type="inferred from homology"/>
<dbReference type="Gene3D" id="2.60.40.1090">
    <property type="entry name" value="Fimbrial-type adhesion domain"/>
    <property type="match status" value="1"/>
</dbReference>
<dbReference type="PANTHER" id="PTHR33420">
    <property type="entry name" value="FIMBRIAL SUBUNIT ELFA-RELATED"/>
    <property type="match status" value="1"/>
</dbReference>
<evidence type="ECO:0000259" key="6">
    <source>
        <dbReference type="Pfam" id="PF00419"/>
    </source>
</evidence>
<dbReference type="GO" id="GO:0043709">
    <property type="term" value="P:cell adhesion involved in single-species biofilm formation"/>
    <property type="evidence" value="ECO:0007669"/>
    <property type="project" value="TreeGrafter"/>
</dbReference>
<evidence type="ECO:0000313" key="7">
    <source>
        <dbReference type="EMBL" id="RJT22218.1"/>
    </source>
</evidence>
<protein>
    <recommendedName>
        <fullName evidence="6">Fimbrial-type adhesion domain-containing protein</fullName>
    </recommendedName>
</protein>
<dbReference type="EMBL" id="QZWH01000027">
    <property type="protein sequence ID" value="RJT22218.1"/>
    <property type="molecule type" value="Genomic_DNA"/>
</dbReference>
<dbReference type="Proteomes" id="UP000276295">
    <property type="component" value="Unassembled WGS sequence"/>
</dbReference>
<dbReference type="InterPro" id="IPR008966">
    <property type="entry name" value="Adhesion_dom_sf"/>
</dbReference>
<evidence type="ECO:0000313" key="8">
    <source>
        <dbReference type="Proteomes" id="UP000276295"/>
    </source>
</evidence>
<dbReference type="InterPro" id="IPR000259">
    <property type="entry name" value="Adhesion_dom_fimbrial"/>
</dbReference>
<accession>A0A3A5JPJ3</accession>
<evidence type="ECO:0000256" key="5">
    <source>
        <dbReference type="SAM" id="SignalP"/>
    </source>
</evidence>
<sequence>MIKRMRMKKLFLLSATLFCYSTASYAVDDKVCYPTSGTPTQQSFQITKTLSKEENVANATIVPRTATTSSGSTNFTCYCASPSTSVAHYWSSMAMFPYTTISGQNWQQLTPNLAASVELYIYNSTGGPVNNDQHPVPFTGVTNRTSEKCGMTGTAASGSKGYVSVKVTKPSVGNITFNGPVAKMWHYRKAGYINPSDPVEVVVNLNLNITIPGGCTLLQGSVLNIDLGGQTRQTQFVDRPYPQSPSSYSPRAVDLRFDCDFTNAAMDVVLTGDTDDQGKGFATSSPDVSVIVTDASGTIIPPNTTAGNVAVDATSISSTLKLKAYPTNSGSQAAPDAAPYNATATILLSYE</sequence>
<keyword evidence="3 5" id="KW-0732">Signal</keyword>
<evidence type="ECO:0000256" key="2">
    <source>
        <dbReference type="ARBA" id="ARBA00006671"/>
    </source>
</evidence>
<dbReference type="AlphaFoldDB" id="A0A3A5JPJ3"/>
<dbReference type="InterPro" id="IPR036937">
    <property type="entry name" value="Adhesion_dom_fimbrial_sf"/>
</dbReference>
<comment type="caution">
    <text evidence="7">The sequence shown here is derived from an EMBL/GenBank/DDBJ whole genome shotgun (WGS) entry which is preliminary data.</text>
</comment>
<reference evidence="7 8" key="1">
    <citation type="submission" date="2018-09" db="EMBL/GenBank/DDBJ databases">
        <title>Draft genome sequence of Buttiauxella izardii CCUG 35510T.</title>
        <authorList>
            <person name="Salva-Serra F."/>
            <person name="Marathe N."/>
            <person name="Moore E."/>
            <person name="Stadler-Svensson L."/>
            <person name="Engstrom-Jakobsson H."/>
        </authorList>
    </citation>
    <scope>NUCLEOTIDE SEQUENCE [LARGE SCALE GENOMIC DNA]</scope>
    <source>
        <strain evidence="7 8">CCUG 35510</strain>
    </source>
</reference>
<dbReference type="GO" id="GO:0009289">
    <property type="term" value="C:pilus"/>
    <property type="evidence" value="ECO:0007669"/>
    <property type="project" value="UniProtKB-SubCell"/>
</dbReference>
<evidence type="ECO:0000256" key="3">
    <source>
        <dbReference type="ARBA" id="ARBA00022729"/>
    </source>
</evidence>